<dbReference type="PANTHER" id="PTHR42837:SF2">
    <property type="entry name" value="MEMBRANE METALLOPROTEASE ARASP2, CHLOROPLASTIC-RELATED"/>
    <property type="match status" value="1"/>
</dbReference>
<keyword evidence="10 11" id="KW-0472">Membrane</keyword>
<feature type="transmembrane region" description="Helical" evidence="11">
    <location>
        <begin position="97"/>
        <end position="122"/>
    </location>
</feature>
<organism evidence="13 14">
    <name type="scientific">Candidatus Gottesmanbacteria bacterium RIFCSPHIGHO2_01_FULL_46_14</name>
    <dbReference type="NCBI Taxonomy" id="1798380"/>
    <lineage>
        <taxon>Bacteria</taxon>
        <taxon>Candidatus Gottesmaniibacteriota</taxon>
    </lineage>
</organism>
<comment type="cofactor">
    <cofactor evidence="1 11">
        <name>Zn(2+)</name>
        <dbReference type="ChEBI" id="CHEBI:29105"/>
    </cofactor>
</comment>
<evidence type="ECO:0000313" key="13">
    <source>
        <dbReference type="EMBL" id="OGG13541.1"/>
    </source>
</evidence>
<dbReference type="Proteomes" id="UP000177416">
    <property type="component" value="Unassembled WGS sequence"/>
</dbReference>
<evidence type="ECO:0000256" key="9">
    <source>
        <dbReference type="ARBA" id="ARBA00023049"/>
    </source>
</evidence>
<dbReference type="GO" id="GO:0004222">
    <property type="term" value="F:metalloendopeptidase activity"/>
    <property type="evidence" value="ECO:0007669"/>
    <property type="project" value="InterPro"/>
</dbReference>
<dbReference type="PANTHER" id="PTHR42837">
    <property type="entry name" value="REGULATOR OF SIGMA-E PROTEASE RSEP"/>
    <property type="match status" value="1"/>
</dbReference>
<comment type="caution">
    <text evidence="13">The sequence shown here is derived from an EMBL/GenBank/DDBJ whole genome shotgun (WGS) entry which is preliminary data.</text>
</comment>
<name>A0A1F5ZM97_9BACT</name>
<dbReference type="NCBIfam" id="TIGR00054">
    <property type="entry name" value="RIP metalloprotease RseP"/>
    <property type="match status" value="1"/>
</dbReference>
<keyword evidence="8 11" id="KW-1133">Transmembrane helix</keyword>
<keyword evidence="6 11" id="KW-0378">Hydrolase</keyword>
<dbReference type="InterPro" id="IPR004387">
    <property type="entry name" value="Pept_M50_Zn"/>
</dbReference>
<evidence type="ECO:0000256" key="4">
    <source>
        <dbReference type="ARBA" id="ARBA00022670"/>
    </source>
</evidence>
<dbReference type="CDD" id="cd06163">
    <property type="entry name" value="S2P-M50_PDZ_RseP-like"/>
    <property type="match status" value="1"/>
</dbReference>
<evidence type="ECO:0000256" key="5">
    <source>
        <dbReference type="ARBA" id="ARBA00022692"/>
    </source>
</evidence>
<accession>A0A1F5ZM97</accession>
<evidence type="ECO:0000256" key="1">
    <source>
        <dbReference type="ARBA" id="ARBA00001947"/>
    </source>
</evidence>
<proteinExistence type="inferred from homology"/>
<dbReference type="EMBL" id="MFJJ01000044">
    <property type="protein sequence ID" value="OGG13541.1"/>
    <property type="molecule type" value="Genomic_DNA"/>
</dbReference>
<dbReference type="GO" id="GO:0006508">
    <property type="term" value="P:proteolysis"/>
    <property type="evidence" value="ECO:0007669"/>
    <property type="project" value="UniProtKB-KW"/>
</dbReference>
<dbReference type="GO" id="GO:0016020">
    <property type="term" value="C:membrane"/>
    <property type="evidence" value="ECO:0007669"/>
    <property type="project" value="UniProtKB-SubCell"/>
</dbReference>
<sequence>MESILSTGITFFIILSILVFIHELGHFLVAKWAGILVEEFGFGLPPRLFGKKVGDTIYSINWLPIGGFVKLYGEDADEPKKTNVPLKRSFTNKSKKIRAAILVAGVCMNFVLAVGITTYLLISGVPEPSGKVHIERVQPGSPAQEVGLQEGDTITAIEGQSIIEPKDLIDATKKYVGTTVTLTIIRNSKEMEVHVLARKEPPQGQGSIGVAISDLQTRYYPVEQAPVKAVKINVWRAGEMLKGIGTLLWKIVTLQKVQEEVAGPIGIAAVTGEAVKFGFKAVLEFMSILSLNLAVINILPIPALDGGRLAFLFAEKLLGRKLRPAFEQKTHQVGMIILIFLILLISINDILRLARGS</sequence>
<keyword evidence="7 11" id="KW-0862">Zinc</keyword>
<dbReference type="EC" id="3.4.24.-" evidence="11"/>
<evidence type="ECO:0000256" key="7">
    <source>
        <dbReference type="ARBA" id="ARBA00022833"/>
    </source>
</evidence>
<keyword evidence="9 11" id="KW-0482">Metalloprotease</keyword>
<protein>
    <recommendedName>
        <fullName evidence="11">Zinc metalloprotease</fullName>
        <ecNumber evidence="11">3.4.24.-</ecNumber>
    </recommendedName>
</protein>
<feature type="transmembrane region" description="Helical" evidence="11">
    <location>
        <begin position="6"/>
        <end position="29"/>
    </location>
</feature>
<dbReference type="InterPro" id="IPR001478">
    <property type="entry name" value="PDZ"/>
</dbReference>
<evidence type="ECO:0000256" key="8">
    <source>
        <dbReference type="ARBA" id="ARBA00022989"/>
    </source>
</evidence>
<evidence type="ECO:0000256" key="3">
    <source>
        <dbReference type="ARBA" id="ARBA00007931"/>
    </source>
</evidence>
<feature type="transmembrane region" description="Helical" evidence="11">
    <location>
        <begin position="333"/>
        <end position="351"/>
    </location>
</feature>
<dbReference type="Pfam" id="PF17820">
    <property type="entry name" value="PDZ_6"/>
    <property type="match status" value="1"/>
</dbReference>
<gene>
    <name evidence="13" type="ORF">A2875_05330</name>
</gene>
<evidence type="ECO:0000256" key="6">
    <source>
        <dbReference type="ARBA" id="ARBA00022801"/>
    </source>
</evidence>
<dbReference type="InterPro" id="IPR041489">
    <property type="entry name" value="PDZ_6"/>
</dbReference>
<keyword evidence="4 13" id="KW-0645">Protease</keyword>
<comment type="similarity">
    <text evidence="3 11">Belongs to the peptidase M50B family.</text>
</comment>
<reference evidence="13 14" key="1">
    <citation type="journal article" date="2016" name="Nat. Commun.">
        <title>Thousands of microbial genomes shed light on interconnected biogeochemical processes in an aquifer system.</title>
        <authorList>
            <person name="Anantharaman K."/>
            <person name="Brown C.T."/>
            <person name="Hug L.A."/>
            <person name="Sharon I."/>
            <person name="Castelle C.J."/>
            <person name="Probst A.J."/>
            <person name="Thomas B.C."/>
            <person name="Singh A."/>
            <person name="Wilkins M.J."/>
            <person name="Karaoz U."/>
            <person name="Brodie E.L."/>
            <person name="Williams K.H."/>
            <person name="Hubbard S.S."/>
            <person name="Banfield J.F."/>
        </authorList>
    </citation>
    <scope>NUCLEOTIDE SEQUENCE [LARGE SCALE GENOMIC DNA]</scope>
</reference>
<dbReference type="SUPFAM" id="SSF50156">
    <property type="entry name" value="PDZ domain-like"/>
    <property type="match status" value="1"/>
</dbReference>
<dbReference type="InterPro" id="IPR036034">
    <property type="entry name" value="PDZ_sf"/>
</dbReference>
<feature type="domain" description="PDZ" evidence="12">
    <location>
        <begin position="124"/>
        <end position="164"/>
    </location>
</feature>
<dbReference type="Pfam" id="PF02163">
    <property type="entry name" value="Peptidase_M50"/>
    <property type="match status" value="1"/>
</dbReference>
<dbReference type="InterPro" id="IPR008915">
    <property type="entry name" value="Peptidase_M50"/>
</dbReference>
<dbReference type="SMART" id="SM00228">
    <property type="entry name" value="PDZ"/>
    <property type="match status" value="1"/>
</dbReference>
<evidence type="ECO:0000256" key="11">
    <source>
        <dbReference type="RuleBase" id="RU362031"/>
    </source>
</evidence>
<dbReference type="GO" id="GO:0046872">
    <property type="term" value="F:metal ion binding"/>
    <property type="evidence" value="ECO:0007669"/>
    <property type="project" value="UniProtKB-KW"/>
</dbReference>
<dbReference type="AlphaFoldDB" id="A0A1F5ZM97"/>
<evidence type="ECO:0000259" key="12">
    <source>
        <dbReference type="PROSITE" id="PS50106"/>
    </source>
</evidence>
<keyword evidence="5 11" id="KW-0812">Transmembrane</keyword>
<keyword evidence="11" id="KW-0479">Metal-binding</keyword>
<evidence type="ECO:0000313" key="14">
    <source>
        <dbReference type="Proteomes" id="UP000177416"/>
    </source>
</evidence>
<evidence type="ECO:0000256" key="2">
    <source>
        <dbReference type="ARBA" id="ARBA00004141"/>
    </source>
</evidence>
<dbReference type="PROSITE" id="PS50106">
    <property type="entry name" value="PDZ"/>
    <property type="match status" value="1"/>
</dbReference>
<dbReference type="Gene3D" id="2.30.42.10">
    <property type="match status" value="1"/>
</dbReference>
<comment type="subcellular location">
    <subcellularLocation>
        <location evidence="2">Membrane</location>
        <topology evidence="2">Multi-pass membrane protein</topology>
    </subcellularLocation>
</comment>
<evidence type="ECO:0000256" key="10">
    <source>
        <dbReference type="ARBA" id="ARBA00023136"/>
    </source>
</evidence>